<name>A0A4Z2GHN9_9TELE</name>
<keyword evidence="2" id="KW-1185">Reference proteome</keyword>
<proteinExistence type="predicted"/>
<evidence type="ECO:0000313" key="1">
    <source>
        <dbReference type="EMBL" id="TNN52675.1"/>
    </source>
</evidence>
<reference evidence="1 2" key="1">
    <citation type="submission" date="2019-03" db="EMBL/GenBank/DDBJ databases">
        <title>First draft genome of Liparis tanakae, snailfish: a comprehensive survey of snailfish specific genes.</title>
        <authorList>
            <person name="Kim W."/>
            <person name="Song I."/>
            <person name="Jeong J.-H."/>
            <person name="Kim D."/>
            <person name="Kim S."/>
            <person name="Ryu S."/>
            <person name="Song J.Y."/>
            <person name="Lee S.K."/>
        </authorList>
    </citation>
    <scope>NUCLEOTIDE SEQUENCE [LARGE SCALE GENOMIC DNA]</scope>
    <source>
        <tissue evidence="1">Muscle</tissue>
    </source>
</reference>
<dbReference type="EMBL" id="SRLO01000539">
    <property type="protein sequence ID" value="TNN52675.1"/>
    <property type="molecule type" value="Genomic_DNA"/>
</dbReference>
<accession>A0A4Z2GHN9</accession>
<comment type="caution">
    <text evidence="1">The sequence shown here is derived from an EMBL/GenBank/DDBJ whole genome shotgun (WGS) entry which is preliminary data.</text>
</comment>
<dbReference type="Proteomes" id="UP000314294">
    <property type="component" value="Unassembled WGS sequence"/>
</dbReference>
<gene>
    <name evidence="1" type="ORF">EYF80_037126</name>
</gene>
<protein>
    <submittedName>
        <fullName evidence="1">Uncharacterized protein</fullName>
    </submittedName>
</protein>
<sequence>MLDLQCSMRADAMFLRKQPCFGTMKRASLRSLTGVAVFTVLDRRLGAQRDAVASVSFAPSLPACLGSHALADLRAQGCPLHMPKQTQFNGSVGRTPAVT</sequence>
<evidence type="ECO:0000313" key="2">
    <source>
        <dbReference type="Proteomes" id="UP000314294"/>
    </source>
</evidence>
<dbReference type="AlphaFoldDB" id="A0A4Z2GHN9"/>
<organism evidence="1 2">
    <name type="scientific">Liparis tanakae</name>
    <name type="common">Tanaka's snailfish</name>
    <dbReference type="NCBI Taxonomy" id="230148"/>
    <lineage>
        <taxon>Eukaryota</taxon>
        <taxon>Metazoa</taxon>
        <taxon>Chordata</taxon>
        <taxon>Craniata</taxon>
        <taxon>Vertebrata</taxon>
        <taxon>Euteleostomi</taxon>
        <taxon>Actinopterygii</taxon>
        <taxon>Neopterygii</taxon>
        <taxon>Teleostei</taxon>
        <taxon>Neoteleostei</taxon>
        <taxon>Acanthomorphata</taxon>
        <taxon>Eupercaria</taxon>
        <taxon>Perciformes</taxon>
        <taxon>Cottioidei</taxon>
        <taxon>Cottales</taxon>
        <taxon>Liparidae</taxon>
        <taxon>Liparis</taxon>
    </lineage>
</organism>